<proteinExistence type="predicted"/>
<accession>A0A8H9M0Q6</accession>
<gene>
    <name evidence="1" type="ORF">GCM10007157_27280</name>
</gene>
<dbReference type="PROSITE" id="PS51257">
    <property type="entry name" value="PROKAR_LIPOPROTEIN"/>
    <property type="match status" value="1"/>
</dbReference>
<dbReference type="EMBL" id="BMXN01000018">
    <property type="protein sequence ID" value="GGW34190.1"/>
    <property type="molecule type" value="Genomic_DNA"/>
</dbReference>
<keyword evidence="2" id="KW-1185">Reference proteome</keyword>
<sequence length="186" mass="19852">MKVIPISMTCLLALAGCQTVPDRLPQAEPGPAAACAFPVHQAADSLAAVTRAVDVLEAWGFSLDATDTRLGLVSASRERELVGYYDRYDYYSPYGSGFRLFGGMGVGRGSSIGLGVGGRFGAGAGQTPTEVERVSVLVSDAQLRLSRDIRRFDHFGEQREAYSASNDDFCGRFQTAFQQAQGQGGL</sequence>
<comment type="caution">
    <text evidence="1">The sequence shown here is derived from an EMBL/GenBank/DDBJ whole genome shotgun (WGS) entry which is preliminary data.</text>
</comment>
<name>A0A8H9M0Q6_9GAMM</name>
<dbReference type="Proteomes" id="UP000623776">
    <property type="component" value="Unassembled WGS sequence"/>
</dbReference>
<reference evidence="2" key="1">
    <citation type="journal article" date="2019" name="Int. J. Syst. Evol. Microbiol.">
        <title>The Global Catalogue of Microorganisms (GCM) 10K type strain sequencing project: providing services to taxonomists for standard genome sequencing and annotation.</title>
        <authorList>
            <consortium name="The Broad Institute Genomics Platform"/>
            <consortium name="The Broad Institute Genome Sequencing Center for Infectious Disease"/>
            <person name="Wu L."/>
            <person name="Ma J."/>
        </authorList>
    </citation>
    <scope>NUCLEOTIDE SEQUENCE [LARGE SCALE GENOMIC DNA]</scope>
    <source>
        <strain evidence="2">KCTC 22154</strain>
    </source>
</reference>
<organism evidence="1 2">
    <name type="scientific">Vreelandella hamiltonii</name>
    <dbReference type="NCBI Taxonomy" id="502829"/>
    <lineage>
        <taxon>Bacteria</taxon>
        <taxon>Pseudomonadati</taxon>
        <taxon>Pseudomonadota</taxon>
        <taxon>Gammaproteobacteria</taxon>
        <taxon>Oceanospirillales</taxon>
        <taxon>Halomonadaceae</taxon>
        <taxon>Vreelandella</taxon>
    </lineage>
</organism>
<dbReference type="RefSeq" id="WP_081136385.1">
    <property type="nucleotide sequence ID" value="NZ_BMXN01000018.1"/>
</dbReference>
<evidence type="ECO:0000313" key="1">
    <source>
        <dbReference type="EMBL" id="GGW34190.1"/>
    </source>
</evidence>
<evidence type="ECO:0000313" key="2">
    <source>
        <dbReference type="Proteomes" id="UP000623776"/>
    </source>
</evidence>
<dbReference type="AlphaFoldDB" id="A0A8H9M0Q6"/>
<protein>
    <submittedName>
        <fullName evidence="1">Uncharacterized protein</fullName>
    </submittedName>
</protein>